<feature type="chain" id="PRO_5042839676" evidence="2">
    <location>
        <begin position="29"/>
        <end position="225"/>
    </location>
</feature>
<evidence type="ECO:0000313" key="3">
    <source>
        <dbReference type="EMBL" id="KAK3933589.1"/>
    </source>
</evidence>
<name>A0AAN6RYA4_9PEZI</name>
<keyword evidence="2" id="KW-0732">Signal</keyword>
<feature type="signal peptide" evidence="2">
    <location>
        <begin position="1"/>
        <end position="28"/>
    </location>
</feature>
<keyword evidence="4" id="KW-1185">Reference proteome</keyword>
<evidence type="ECO:0000256" key="2">
    <source>
        <dbReference type="SAM" id="SignalP"/>
    </source>
</evidence>
<comment type="caution">
    <text evidence="3">The sequence shown here is derived from an EMBL/GenBank/DDBJ whole genome shotgun (WGS) entry which is preliminary data.</text>
</comment>
<protein>
    <submittedName>
        <fullName evidence="3">Uncharacterized protein</fullName>
    </submittedName>
</protein>
<organism evidence="3 4">
    <name type="scientific">Diplogelasinospora grovesii</name>
    <dbReference type="NCBI Taxonomy" id="303347"/>
    <lineage>
        <taxon>Eukaryota</taxon>
        <taxon>Fungi</taxon>
        <taxon>Dikarya</taxon>
        <taxon>Ascomycota</taxon>
        <taxon>Pezizomycotina</taxon>
        <taxon>Sordariomycetes</taxon>
        <taxon>Sordariomycetidae</taxon>
        <taxon>Sordariales</taxon>
        <taxon>Diplogelasinosporaceae</taxon>
        <taxon>Diplogelasinospora</taxon>
    </lineage>
</organism>
<accession>A0AAN6RYA4</accession>
<gene>
    <name evidence="3" type="ORF">QBC46DRAFT_454705</name>
</gene>
<proteinExistence type="predicted"/>
<dbReference type="AlphaFoldDB" id="A0AAN6RYA4"/>
<sequence length="225" mass="25010">MQHQFRRGLRHRAFKLFLLSNYSTTCRALKVDLLNQEEDFRQFSETLRSKKLVVCRLEDLRPPPDQLRKRRPRRKPAAPQTAKKSDGQGSQTPHIGSAPGQGGSGFQAHLVEATLVRGNESASTTRFQPINADPQGRYEPTTSTQNSRPTKRRRTSLNQSSEQDIKSNGPNRHGSEFSDHSMPAGDGAAVGWIQDTGTGAISEAAQRMPVQTCQTCQVRNSTVDK</sequence>
<dbReference type="Proteomes" id="UP001303473">
    <property type="component" value="Unassembled WGS sequence"/>
</dbReference>
<feature type="region of interest" description="Disordered" evidence="1">
    <location>
        <begin position="62"/>
        <end position="105"/>
    </location>
</feature>
<feature type="region of interest" description="Disordered" evidence="1">
    <location>
        <begin position="119"/>
        <end position="195"/>
    </location>
</feature>
<evidence type="ECO:0000256" key="1">
    <source>
        <dbReference type="SAM" id="MobiDB-lite"/>
    </source>
</evidence>
<feature type="compositionally biased region" description="Polar residues" evidence="1">
    <location>
        <begin position="156"/>
        <end position="170"/>
    </location>
</feature>
<dbReference type="EMBL" id="MU854119">
    <property type="protein sequence ID" value="KAK3933589.1"/>
    <property type="molecule type" value="Genomic_DNA"/>
</dbReference>
<evidence type="ECO:0000313" key="4">
    <source>
        <dbReference type="Proteomes" id="UP001303473"/>
    </source>
</evidence>
<reference evidence="4" key="1">
    <citation type="journal article" date="2023" name="Mol. Phylogenet. Evol.">
        <title>Genome-scale phylogeny and comparative genomics of the fungal order Sordariales.</title>
        <authorList>
            <person name="Hensen N."/>
            <person name="Bonometti L."/>
            <person name="Westerberg I."/>
            <person name="Brannstrom I.O."/>
            <person name="Guillou S."/>
            <person name="Cros-Aarteil S."/>
            <person name="Calhoun S."/>
            <person name="Haridas S."/>
            <person name="Kuo A."/>
            <person name="Mondo S."/>
            <person name="Pangilinan J."/>
            <person name="Riley R."/>
            <person name="LaButti K."/>
            <person name="Andreopoulos B."/>
            <person name="Lipzen A."/>
            <person name="Chen C."/>
            <person name="Yan M."/>
            <person name="Daum C."/>
            <person name="Ng V."/>
            <person name="Clum A."/>
            <person name="Steindorff A."/>
            <person name="Ohm R.A."/>
            <person name="Martin F."/>
            <person name="Silar P."/>
            <person name="Natvig D.O."/>
            <person name="Lalanne C."/>
            <person name="Gautier V."/>
            <person name="Ament-Velasquez S.L."/>
            <person name="Kruys A."/>
            <person name="Hutchinson M.I."/>
            <person name="Powell A.J."/>
            <person name="Barry K."/>
            <person name="Miller A.N."/>
            <person name="Grigoriev I.V."/>
            <person name="Debuchy R."/>
            <person name="Gladieux P."/>
            <person name="Hiltunen Thoren M."/>
            <person name="Johannesson H."/>
        </authorList>
    </citation>
    <scope>NUCLEOTIDE SEQUENCE [LARGE SCALE GENOMIC DNA]</scope>
    <source>
        <strain evidence="4">CBS 340.73</strain>
    </source>
</reference>